<dbReference type="EMBL" id="JH597768">
    <property type="protein sequence ID" value="EHP69057.1"/>
    <property type="molecule type" value="Genomic_DNA"/>
</dbReference>
<feature type="transmembrane region" description="Helical" evidence="5">
    <location>
        <begin position="242"/>
        <end position="264"/>
    </location>
</feature>
<dbReference type="Gene3D" id="1.20.1250.20">
    <property type="entry name" value="MFS general substrate transporter like domains"/>
    <property type="match status" value="2"/>
</dbReference>
<dbReference type="GO" id="GO:0016020">
    <property type="term" value="C:membrane"/>
    <property type="evidence" value="ECO:0007669"/>
    <property type="project" value="UniProtKB-SubCell"/>
</dbReference>
<dbReference type="eggNOG" id="arCOG00132">
    <property type="taxonomic scope" value="Archaea"/>
</dbReference>
<keyword evidence="3 5" id="KW-1133">Transmembrane helix</keyword>
<evidence type="ECO:0000313" key="7">
    <source>
        <dbReference type="EMBL" id="EHP69057.1"/>
    </source>
</evidence>
<dbReference type="InterPro" id="IPR005829">
    <property type="entry name" value="Sugar_transporter_CS"/>
</dbReference>
<accession>H2C5I0</accession>
<evidence type="ECO:0000313" key="8">
    <source>
        <dbReference type="Proteomes" id="UP000003980"/>
    </source>
</evidence>
<dbReference type="Proteomes" id="UP000003980">
    <property type="component" value="Unassembled WGS sequence"/>
</dbReference>
<gene>
    <name evidence="7" type="ORF">MetMK1DRAFT_00018030</name>
</gene>
<dbReference type="PANTHER" id="PTHR23520:SF5">
    <property type="entry name" value="TRANSPORTER, PUTATIVE (AFU_ORTHOLOGUE AFUA_3G04000)-RELATED"/>
    <property type="match status" value="1"/>
</dbReference>
<dbReference type="AlphaFoldDB" id="H2C5I0"/>
<feature type="transmembrane region" description="Helical" evidence="5">
    <location>
        <begin position="7"/>
        <end position="31"/>
    </location>
</feature>
<sequence>MYGRDVLLLLVSRISRSAAAGVLAVVVGLYYLNDLHLSLLAIGILFGAGAFVTPVLSLVLGVFSDRIGRKKVLLLTLFFLPAAILILLLTTSFPLLLLSSALGGFGIAGGLIGGGVGATAAPMQTALLSEKVKPEERTKVFSIFTMLSSYAGAGGALLSHISNYRELFMISLAISSLSALVVIPVKEDFKPRERVEVSKGGDEEVIRKFTVTGVLNGVSQGLIVPFIPIIFAKEYGLTQSTIGEVISLGGVMSATLMLATPWLASRMGFVKLIIVTRSASAVMVLLFPFLGNTLLASLDYLLFTPLRVVSLPAQQALMMNLVGEGRRATATGANQAGRLLPSAASTTLSGFLLNALSVALPFEISCVATLANSVLYYKFFRNIDRMASGNVTIVE</sequence>
<dbReference type="GO" id="GO:0022857">
    <property type="term" value="F:transmembrane transporter activity"/>
    <property type="evidence" value="ECO:0007669"/>
    <property type="project" value="InterPro"/>
</dbReference>
<dbReference type="InterPro" id="IPR036259">
    <property type="entry name" value="MFS_trans_sf"/>
</dbReference>
<evidence type="ECO:0000256" key="1">
    <source>
        <dbReference type="ARBA" id="ARBA00004141"/>
    </source>
</evidence>
<reference evidence="7 8" key="1">
    <citation type="submission" date="2012-01" db="EMBL/GenBank/DDBJ databases">
        <title>Improved High-Quality Draft sequence of Metallosphaera yellowstonensis MK1.</title>
        <authorList>
            <consortium name="US DOE Joint Genome Institute"/>
            <person name="Lucas S."/>
            <person name="Han J."/>
            <person name="Cheng J.-F."/>
            <person name="Goodwin L."/>
            <person name="Pitluck S."/>
            <person name="Peters L."/>
            <person name="Teshima H."/>
            <person name="Detter J.C."/>
            <person name="Han C."/>
            <person name="Tapia R."/>
            <person name="Land M."/>
            <person name="Hauser L."/>
            <person name="Kyrpides N."/>
            <person name="Kozubal M."/>
            <person name="Macur R.E."/>
            <person name="Jay Z."/>
            <person name="Inskeep W."/>
            <person name="Woyke T."/>
        </authorList>
    </citation>
    <scope>NUCLEOTIDE SEQUENCE [LARGE SCALE GENOMIC DNA]</scope>
    <source>
        <strain evidence="7 8">MK1</strain>
    </source>
</reference>
<dbReference type="HOGENOM" id="CLU_025894_3_1_2"/>
<keyword evidence="4 5" id="KW-0472">Membrane</keyword>
<dbReference type="PROSITE" id="PS00216">
    <property type="entry name" value="SUGAR_TRANSPORT_1"/>
    <property type="match status" value="1"/>
</dbReference>
<feature type="transmembrane region" description="Helical" evidence="5">
    <location>
        <begin position="140"/>
        <end position="161"/>
    </location>
</feature>
<dbReference type="InterPro" id="IPR011701">
    <property type="entry name" value="MFS"/>
</dbReference>
<evidence type="ECO:0000256" key="4">
    <source>
        <dbReference type="ARBA" id="ARBA00023136"/>
    </source>
</evidence>
<proteinExistence type="predicted"/>
<dbReference type="PROSITE" id="PS50850">
    <property type="entry name" value="MFS"/>
    <property type="match status" value="1"/>
</dbReference>
<dbReference type="SUPFAM" id="SSF103473">
    <property type="entry name" value="MFS general substrate transporter"/>
    <property type="match status" value="1"/>
</dbReference>
<dbReference type="PANTHER" id="PTHR23520">
    <property type="entry name" value="TRANSPORTER, PUTATIVE (AFU_ORTHOLOGUE AFUA_3G04000)-RELATED"/>
    <property type="match status" value="1"/>
</dbReference>
<keyword evidence="2 5" id="KW-0812">Transmembrane</keyword>
<dbReference type="InterPro" id="IPR020846">
    <property type="entry name" value="MFS_dom"/>
</dbReference>
<feature type="transmembrane region" description="Helical" evidence="5">
    <location>
        <begin position="351"/>
        <end position="377"/>
    </location>
</feature>
<dbReference type="RefSeq" id="WP_009072685.1">
    <property type="nucleotide sequence ID" value="NZ_JH597768.1"/>
</dbReference>
<name>H2C5I0_9CREN</name>
<evidence type="ECO:0000256" key="5">
    <source>
        <dbReference type="SAM" id="Phobius"/>
    </source>
</evidence>
<evidence type="ECO:0000259" key="6">
    <source>
        <dbReference type="PROSITE" id="PS50850"/>
    </source>
</evidence>
<keyword evidence="8" id="KW-1185">Reference proteome</keyword>
<dbReference type="Pfam" id="PF07690">
    <property type="entry name" value="MFS_1"/>
    <property type="match status" value="1"/>
</dbReference>
<dbReference type="STRING" id="671065.MetMK1DRAFT_00018030"/>
<evidence type="ECO:0000256" key="3">
    <source>
        <dbReference type="ARBA" id="ARBA00022989"/>
    </source>
</evidence>
<feature type="transmembrane region" description="Helical" evidence="5">
    <location>
        <begin position="167"/>
        <end position="185"/>
    </location>
</feature>
<evidence type="ECO:0000256" key="2">
    <source>
        <dbReference type="ARBA" id="ARBA00022692"/>
    </source>
</evidence>
<feature type="transmembrane region" description="Helical" evidence="5">
    <location>
        <begin position="72"/>
        <end position="96"/>
    </location>
</feature>
<dbReference type="OrthoDB" id="28454at2157"/>
<feature type="transmembrane region" description="Helical" evidence="5">
    <location>
        <begin position="284"/>
        <end position="303"/>
    </location>
</feature>
<feature type="domain" description="Major facilitator superfamily (MFS) profile" evidence="6">
    <location>
        <begin position="1"/>
        <end position="384"/>
    </location>
</feature>
<comment type="subcellular location">
    <subcellularLocation>
        <location evidence="1">Membrane</location>
        <topology evidence="1">Multi-pass membrane protein</topology>
    </subcellularLocation>
</comment>
<protein>
    <submittedName>
        <fullName evidence="7">Arabinose efflux permease family protein</fullName>
    </submittedName>
</protein>
<feature type="transmembrane region" description="Helical" evidence="5">
    <location>
        <begin position="37"/>
        <end position="60"/>
    </location>
</feature>
<feature type="transmembrane region" description="Helical" evidence="5">
    <location>
        <begin position="205"/>
        <end position="230"/>
    </location>
</feature>
<feature type="transmembrane region" description="Helical" evidence="5">
    <location>
        <begin position="102"/>
        <end position="128"/>
    </location>
</feature>
<organism evidence="7 8">
    <name type="scientific">Metallosphaera yellowstonensis MK1</name>
    <dbReference type="NCBI Taxonomy" id="671065"/>
    <lineage>
        <taxon>Archaea</taxon>
        <taxon>Thermoproteota</taxon>
        <taxon>Thermoprotei</taxon>
        <taxon>Sulfolobales</taxon>
        <taxon>Sulfolobaceae</taxon>
        <taxon>Metallosphaera</taxon>
    </lineage>
</organism>